<reference evidence="1 2" key="1">
    <citation type="submission" date="2016-10" db="EMBL/GenBank/DDBJ databases">
        <authorList>
            <person name="de Groot N.N."/>
        </authorList>
    </citation>
    <scope>NUCLEOTIDE SEQUENCE [LARGE SCALE GENOMIC DNA]</scope>
    <source>
        <strain evidence="1 2">DSM 27842</strain>
    </source>
</reference>
<organism evidence="1 2">
    <name type="scientific">Salinihabitans flavidus</name>
    <dbReference type="NCBI Taxonomy" id="569882"/>
    <lineage>
        <taxon>Bacteria</taxon>
        <taxon>Pseudomonadati</taxon>
        <taxon>Pseudomonadota</taxon>
        <taxon>Alphaproteobacteria</taxon>
        <taxon>Rhodobacterales</taxon>
        <taxon>Roseobacteraceae</taxon>
        <taxon>Salinihabitans</taxon>
    </lineage>
</organism>
<sequence>MKQTLMVLPDQERRARVEVTISGTDTLKNCGLDTVDDLGRTSFRTLTKGLLNFKLPMIEPWQHLLDDAQTQMRTRGVHGIDLRMRALELEKREAQRRSGAKLPRKTEREGMALQDWQEMNGAIGAALDELTRRWRSFSFR</sequence>
<evidence type="ECO:0000313" key="1">
    <source>
        <dbReference type="EMBL" id="SEP18151.1"/>
    </source>
</evidence>
<proteinExistence type="predicted"/>
<dbReference type="EMBL" id="FODS01000033">
    <property type="protein sequence ID" value="SEP18151.1"/>
    <property type="molecule type" value="Genomic_DNA"/>
</dbReference>
<dbReference type="AlphaFoldDB" id="A0A1H8VRX6"/>
<protein>
    <submittedName>
        <fullName evidence="1">Uncharacterized protein</fullName>
    </submittedName>
</protein>
<evidence type="ECO:0000313" key="2">
    <source>
        <dbReference type="Proteomes" id="UP000198893"/>
    </source>
</evidence>
<dbReference type="Proteomes" id="UP000198893">
    <property type="component" value="Unassembled WGS sequence"/>
</dbReference>
<gene>
    <name evidence="1" type="ORF">SAMN04490248_13316</name>
</gene>
<accession>A0A1H8VRX6</accession>
<keyword evidence="2" id="KW-1185">Reference proteome</keyword>
<name>A0A1H8VRX6_9RHOB</name>